<proteinExistence type="predicted"/>
<dbReference type="AlphaFoldDB" id="A0A4C1ZZ40"/>
<feature type="region of interest" description="Disordered" evidence="1">
    <location>
        <begin position="71"/>
        <end position="108"/>
    </location>
</feature>
<evidence type="ECO:0000313" key="3">
    <source>
        <dbReference type="Proteomes" id="UP000299102"/>
    </source>
</evidence>
<evidence type="ECO:0000256" key="1">
    <source>
        <dbReference type="SAM" id="MobiDB-lite"/>
    </source>
</evidence>
<dbReference type="EMBL" id="BGZK01002333">
    <property type="protein sequence ID" value="GBP93018.1"/>
    <property type="molecule type" value="Genomic_DNA"/>
</dbReference>
<evidence type="ECO:0000313" key="2">
    <source>
        <dbReference type="EMBL" id="GBP93018.1"/>
    </source>
</evidence>
<organism evidence="2 3">
    <name type="scientific">Eumeta variegata</name>
    <name type="common">Bagworm moth</name>
    <name type="synonym">Eumeta japonica</name>
    <dbReference type="NCBI Taxonomy" id="151549"/>
    <lineage>
        <taxon>Eukaryota</taxon>
        <taxon>Metazoa</taxon>
        <taxon>Ecdysozoa</taxon>
        <taxon>Arthropoda</taxon>
        <taxon>Hexapoda</taxon>
        <taxon>Insecta</taxon>
        <taxon>Pterygota</taxon>
        <taxon>Neoptera</taxon>
        <taxon>Endopterygota</taxon>
        <taxon>Lepidoptera</taxon>
        <taxon>Glossata</taxon>
        <taxon>Ditrysia</taxon>
        <taxon>Tineoidea</taxon>
        <taxon>Psychidae</taxon>
        <taxon>Oiketicinae</taxon>
        <taxon>Eumeta</taxon>
    </lineage>
</organism>
<feature type="region of interest" description="Disordered" evidence="1">
    <location>
        <begin position="127"/>
        <end position="158"/>
    </location>
</feature>
<feature type="compositionally biased region" description="Polar residues" evidence="1">
    <location>
        <begin position="134"/>
        <end position="143"/>
    </location>
</feature>
<name>A0A4C1ZZ40_EUMVA</name>
<protein>
    <submittedName>
        <fullName evidence="2">Uncharacterized protein</fullName>
    </submittedName>
</protein>
<dbReference type="Proteomes" id="UP000299102">
    <property type="component" value="Unassembled WGS sequence"/>
</dbReference>
<keyword evidence="3" id="KW-1185">Reference proteome</keyword>
<accession>A0A4C1ZZ40</accession>
<comment type="caution">
    <text evidence="2">The sequence shown here is derived from an EMBL/GenBank/DDBJ whole genome shotgun (WGS) entry which is preliminary data.</text>
</comment>
<feature type="region of interest" description="Disordered" evidence="1">
    <location>
        <begin position="1"/>
        <end position="54"/>
    </location>
</feature>
<gene>
    <name evidence="2" type="ORF">EVAR_51825_1</name>
</gene>
<sequence length="275" mass="29966">MDVEFTLPREPKTASHVRPSEGTTSDSESSDTSDHSDFTTVRRQRVKSFGTKTRSIILTQTPMGLRTARITPSSKAKRLPAEATVSTNLGRSMTLPKAGGKPSQPATASQGAWIVVLRGVPKELPVDEVKEDPISTSPVQSPRPTIRRLKPPSSKSGAYVLRRQRSSPANAPYPGSAITASPGHSSRHCYSARCVKCPATTAQRNVRAIRTQTVHPPVSYANKRPHGQLSRCPRAPKEPHCREGCAAPSACARRLVHTCYAEQRPDRVTPRPQQK</sequence>
<dbReference type="OrthoDB" id="7477923at2759"/>
<reference evidence="2 3" key="1">
    <citation type="journal article" date="2019" name="Commun. Biol.">
        <title>The bagworm genome reveals a unique fibroin gene that provides high tensile strength.</title>
        <authorList>
            <person name="Kono N."/>
            <person name="Nakamura H."/>
            <person name="Ohtoshi R."/>
            <person name="Tomita M."/>
            <person name="Numata K."/>
            <person name="Arakawa K."/>
        </authorList>
    </citation>
    <scope>NUCLEOTIDE SEQUENCE [LARGE SCALE GENOMIC DNA]</scope>
</reference>